<dbReference type="Gene3D" id="3.30.360.10">
    <property type="entry name" value="Dihydrodipicolinate Reductase, domain 2"/>
    <property type="match status" value="1"/>
</dbReference>
<dbReference type="InterPro" id="IPR055170">
    <property type="entry name" value="GFO_IDH_MocA-like_dom"/>
</dbReference>
<sequence>MRAGIAGIGFMGWIHYLAYQRATGAELVAFCTRDPQRRGGDWTGIQGNFGPPGKQIDVSNLSVYETLDEMLENDSIDLIDICLPVHLHVDAVRKCLEAGKHVLCEKPLALNADDAASLVALAESKGLHLMVAHVLAYLPEFRLLVDAQQSGKYGKCLGGRFKRVIGPVDWNPDFYNPEKVGGPLIDLHVHDAHLLRLLFGMPKEVISRGRMRGETTSYFESMMTYDDPDVIVSVGGGTIDQHGRPFTHGYEVHFERATIQFEFAGFDDGTELMPVKIIHEGGKIERPELGSGDPADAFVIEVQTAADVLAGKDPGALAGQLAADALQICELELQSIKSNASV</sequence>
<name>A0A517LXD4_9BACT</name>
<dbReference type="AlphaFoldDB" id="A0A517LXD4"/>
<feature type="domain" description="Gfo/Idh/MocA-like oxidoreductase N-terminal" evidence="1">
    <location>
        <begin position="2"/>
        <end position="133"/>
    </location>
</feature>
<dbReference type="SUPFAM" id="SSF51735">
    <property type="entry name" value="NAD(P)-binding Rossmann-fold domains"/>
    <property type="match status" value="1"/>
</dbReference>
<dbReference type="InterPro" id="IPR000683">
    <property type="entry name" value="Gfo/Idh/MocA-like_OxRdtase_N"/>
</dbReference>
<proteinExistence type="predicted"/>
<dbReference type="InterPro" id="IPR051450">
    <property type="entry name" value="Gfo/Idh/MocA_Oxidoreductases"/>
</dbReference>
<dbReference type="InterPro" id="IPR036291">
    <property type="entry name" value="NAD(P)-bd_dom_sf"/>
</dbReference>
<dbReference type="GO" id="GO:0033712">
    <property type="term" value="F:1,5-anhydro-D-fructose reductase (1,5-anhydro-D-mannitol-forming) activity"/>
    <property type="evidence" value="ECO:0007669"/>
    <property type="project" value="UniProtKB-EC"/>
</dbReference>
<reference evidence="3 4" key="1">
    <citation type="submission" date="2019-02" db="EMBL/GenBank/DDBJ databases">
        <title>Deep-cultivation of Planctomycetes and their phenomic and genomic characterization uncovers novel biology.</title>
        <authorList>
            <person name="Wiegand S."/>
            <person name="Jogler M."/>
            <person name="Boedeker C."/>
            <person name="Pinto D."/>
            <person name="Vollmers J."/>
            <person name="Rivas-Marin E."/>
            <person name="Kohn T."/>
            <person name="Peeters S.H."/>
            <person name="Heuer A."/>
            <person name="Rast P."/>
            <person name="Oberbeckmann S."/>
            <person name="Bunk B."/>
            <person name="Jeske O."/>
            <person name="Meyerdierks A."/>
            <person name="Storesund J.E."/>
            <person name="Kallscheuer N."/>
            <person name="Luecker S."/>
            <person name="Lage O.M."/>
            <person name="Pohl T."/>
            <person name="Merkel B.J."/>
            <person name="Hornburger P."/>
            <person name="Mueller R.-W."/>
            <person name="Bruemmer F."/>
            <person name="Labrenz M."/>
            <person name="Spormann A.M."/>
            <person name="Op den Camp H."/>
            <person name="Overmann J."/>
            <person name="Amann R."/>
            <person name="Jetten M.S.M."/>
            <person name="Mascher T."/>
            <person name="Medema M.H."/>
            <person name="Devos D.P."/>
            <person name="Kaster A.-K."/>
            <person name="Ovreas L."/>
            <person name="Rohde M."/>
            <person name="Galperin M.Y."/>
            <person name="Jogler C."/>
        </authorList>
    </citation>
    <scope>NUCLEOTIDE SEQUENCE [LARGE SCALE GENOMIC DNA]</scope>
    <source>
        <strain evidence="3 4">EC9</strain>
    </source>
</reference>
<dbReference type="Gene3D" id="3.40.50.720">
    <property type="entry name" value="NAD(P)-binding Rossmann-like Domain"/>
    <property type="match status" value="1"/>
</dbReference>
<dbReference type="KEGG" id="ruv:EC9_14630"/>
<dbReference type="Pfam" id="PF01408">
    <property type="entry name" value="GFO_IDH_MocA"/>
    <property type="match status" value="1"/>
</dbReference>
<dbReference type="Pfam" id="PF22725">
    <property type="entry name" value="GFO_IDH_MocA_C3"/>
    <property type="match status" value="1"/>
</dbReference>
<gene>
    <name evidence="3" type="primary">afr_4</name>
    <name evidence="3" type="ORF">EC9_14630</name>
</gene>
<evidence type="ECO:0000313" key="4">
    <source>
        <dbReference type="Proteomes" id="UP000319557"/>
    </source>
</evidence>
<keyword evidence="3" id="KW-0560">Oxidoreductase</keyword>
<dbReference type="RefSeq" id="WP_145343554.1">
    <property type="nucleotide sequence ID" value="NZ_CP036261.1"/>
</dbReference>
<evidence type="ECO:0000259" key="2">
    <source>
        <dbReference type="Pfam" id="PF22725"/>
    </source>
</evidence>
<dbReference type="EMBL" id="CP036261">
    <property type="protein sequence ID" value="QDS87285.1"/>
    <property type="molecule type" value="Genomic_DNA"/>
</dbReference>
<organism evidence="3 4">
    <name type="scientific">Rosistilla ulvae</name>
    <dbReference type="NCBI Taxonomy" id="1930277"/>
    <lineage>
        <taxon>Bacteria</taxon>
        <taxon>Pseudomonadati</taxon>
        <taxon>Planctomycetota</taxon>
        <taxon>Planctomycetia</taxon>
        <taxon>Pirellulales</taxon>
        <taxon>Pirellulaceae</taxon>
        <taxon>Rosistilla</taxon>
    </lineage>
</organism>
<keyword evidence="4" id="KW-1185">Reference proteome</keyword>
<evidence type="ECO:0000259" key="1">
    <source>
        <dbReference type="Pfam" id="PF01408"/>
    </source>
</evidence>
<dbReference type="PANTHER" id="PTHR43377">
    <property type="entry name" value="BILIVERDIN REDUCTASE A"/>
    <property type="match status" value="1"/>
</dbReference>
<dbReference type="EC" id="1.1.1.292" evidence="3"/>
<dbReference type="PANTHER" id="PTHR43377:SF1">
    <property type="entry name" value="BILIVERDIN REDUCTASE A"/>
    <property type="match status" value="1"/>
</dbReference>
<evidence type="ECO:0000313" key="3">
    <source>
        <dbReference type="EMBL" id="QDS87285.1"/>
    </source>
</evidence>
<accession>A0A517LXD4</accession>
<dbReference type="GO" id="GO:0000166">
    <property type="term" value="F:nucleotide binding"/>
    <property type="evidence" value="ECO:0007669"/>
    <property type="project" value="InterPro"/>
</dbReference>
<dbReference type="SUPFAM" id="SSF55347">
    <property type="entry name" value="Glyceraldehyde-3-phosphate dehydrogenase-like, C-terminal domain"/>
    <property type="match status" value="1"/>
</dbReference>
<dbReference type="OrthoDB" id="9783105at2"/>
<feature type="domain" description="GFO/IDH/MocA-like oxidoreductase" evidence="2">
    <location>
        <begin position="148"/>
        <end position="259"/>
    </location>
</feature>
<protein>
    <submittedName>
        <fullName evidence="3">1,5-anhydro-D-fructose reductase</fullName>
        <ecNumber evidence="3">1.1.1.292</ecNumber>
    </submittedName>
</protein>
<dbReference type="Proteomes" id="UP000319557">
    <property type="component" value="Chromosome"/>
</dbReference>